<dbReference type="PROSITE" id="PS50893">
    <property type="entry name" value="ABC_TRANSPORTER_2"/>
    <property type="match status" value="1"/>
</dbReference>
<dbReference type="EMBL" id="BLZR01000001">
    <property type="protein sequence ID" value="GFP78159.1"/>
    <property type="molecule type" value="Genomic_DNA"/>
</dbReference>
<accession>A0A6V8SLP1</accession>
<feature type="domain" description="ABC transporter" evidence="3">
    <location>
        <begin position="4"/>
        <end position="235"/>
    </location>
</feature>
<comment type="caution">
    <text evidence="4">The sequence shown here is derived from an EMBL/GenBank/DDBJ whole genome shotgun (WGS) entry which is preliminary data.</text>
</comment>
<sequence>MNIVEVNNITKRFNDKLVLDNVSFSIKKGEIFGLLGPNGAGKSTLINLMVGLLKMDKGQVLIGGNDISKETIKAKERIGLVPQEIALFEGLNAKENLEYWGGLYGLRGKMLKDRIDEAIEISALKDHLKNPVKKYSGGMKRRLNIAAAMMHHPEVLIMDEPTVGVDPQSRNHIFEVVKKMNKEYSTSIIYTSHYMEEVELLCDNILILDLGKEVAFGNKEELKRMIISDKVIKIKAQGRLEELAFAIKKLPNIRGTEVLGDEIKVICNEALTINEILDVIAEYKVAVRNIGIEEPNLEEVFLTLTGKNLRDEEK</sequence>
<evidence type="ECO:0000256" key="1">
    <source>
        <dbReference type="ARBA" id="ARBA00022741"/>
    </source>
</evidence>
<dbReference type="InterPro" id="IPR017871">
    <property type="entry name" value="ABC_transporter-like_CS"/>
</dbReference>
<dbReference type="InterPro" id="IPR003593">
    <property type="entry name" value="AAA+_ATPase"/>
</dbReference>
<dbReference type="AlphaFoldDB" id="A0A6V8SLP1"/>
<gene>
    <name evidence="4" type="ORF">bsdtw1_04353</name>
</gene>
<dbReference type="Gene3D" id="3.40.50.300">
    <property type="entry name" value="P-loop containing nucleotide triphosphate hydrolases"/>
    <property type="match status" value="1"/>
</dbReference>
<dbReference type="Proteomes" id="UP000580568">
    <property type="component" value="Unassembled WGS sequence"/>
</dbReference>
<keyword evidence="5" id="KW-1185">Reference proteome</keyword>
<evidence type="ECO:0000313" key="4">
    <source>
        <dbReference type="EMBL" id="GFP78159.1"/>
    </source>
</evidence>
<dbReference type="SMART" id="SM00382">
    <property type="entry name" value="AAA"/>
    <property type="match status" value="1"/>
</dbReference>
<dbReference type="PANTHER" id="PTHR43582">
    <property type="entry name" value="LINEARMYCIN RESISTANCE ATP-BINDING PROTEIN LNRL"/>
    <property type="match status" value="1"/>
</dbReference>
<keyword evidence="1" id="KW-0547">Nucleotide-binding</keyword>
<protein>
    <submittedName>
        <fullName evidence="4">Linearmycin resistance ATP-binding protein LnrL</fullName>
    </submittedName>
</protein>
<dbReference type="InterPro" id="IPR003439">
    <property type="entry name" value="ABC_transporter-like_ATP-bd"/>
</dbReference>
<dbReference type="RefSeq" id="WP_183279477.1">
    <property type="nucleotide sequence ID" value="NZ_BLZR01000001.1"/>
</dbReference>
<evidence type="ECO:0000256" key="2">
    <source>
        <dbReference type="ARBA" id="ARBA00022840"/>
    </source>
</evidence>
<dbReference type="Pfam" id="PF00005">
    <property type="entry name" value="ABC_tran"/>
    <property type="match status" value="1"/>
</dbReference>
<name>A0A6V8SLP1_9CLOT</name>
<reference evidence="4 5" key="1">
    <citation type="submission" date="2020-07" db="EMBL/GenBank/DDBJ databases">
        <title>A new beta-1,3-glucan-decomposing anaerobic bacterium isolated from anoxic soil subjected to biological soil disinfestation.</title>
        <authorList>
            <person name="Ueki A."/>
            <person name="Tonouchi A."/>
        </authorList>
    </citation>
    <scope>NUCLEOTIDE SEQUENCE [LARGE SCALE GENOMIC DNA]</scope>
    <source>
        <strain evidence="4 5">TW1</strain>
    </source>
</reference>
<dbReference type="SUPFAM" id="SSF52540">
    <property type="entry name" value="P-loop containing nucleoside triphosphate hydrolases"/>
    <property type="match status" value="1"/>
</dbReference>
<keyword evidence="2 4" id="KW-0067">ATP-binding</keyword>
<dbReference type="InterPro" id="IPR027417">
    <property type="entry name" value="P-loop_NTPase"/>
</dbReference>
<dbReference type="PANTHER" id="PTHR43582:SF2">
    <property type="entry name" value="LINEARMYCIN RESISTANCE ATP-BINDING PROTEIN LNRL"/>
    <property type="match status" value="1"/>
</dbReference>
<organism evidence="4 5">
    <name type="scientific">Clostridium fungisolvens</name>
    <dbReference type="NCBI Taxonomy" id="1604897"/>
    <lineage>
        <taxon>Bacteria</taxon>
        <taxon>Bacillati</taxon>
        <taxon>Bacillota</taxon>
        <taxon>Clostridia</taxon>
        <taxon>Eubacteriales</taxon>
        <taxon>Clostridiaceae</taxon>
        <taxon>Clostridium</taxon>
    </lineage>
</organism>
<evidence type="ECO:0000313" key="5">
    <source>
        <dbReference type="Proteomes" id="UP000580568"/>
    </source>
</evidence>
<dbReference type="GO" id="GO:0016887">
    <property type="term" value="F:ATP hydrolysis activity"/>
    <property type="evidence" value="ECO:0007669"/>
    <property type="project" value="InterPro"/>
</dbReference>
<evidence type="ECO:0000259" key="3">
    <source>
        <dbReference type="PROSITE" id="PS50893"/>
    </source>
</evidence>
<dbReference type="GO" id="GO:0005524">
    <property type="term" value="F:ATP binding"/>
    <property type="evidence" value="ECO:0007669"/>
    <property type="project" value="UniProtKB-KW"/>
</dbReference>
<dbReference type="PROSITE" id="PS00211">
    <property type="entry name" value="ABC_TRANSPORTER_1"/>
    <property type="match status" value="1"/>
</dbReference>
<proteinExistence type="predicted"/>